<dbReference type="PANTHER" id="PTHR31050:SF3">
    <property type="entry name" value="OS08G0412800 PROTEIN"/>
    <property type="match status" value="1"/>
</dbReference>
<dbReference type="Proteomes" id="UP001140206">
    <property type="component" value="Chromosome 4"/>
</dbReference>
<sequence length="222" mass="25110">MYTTKRLAEFKATQEAALQLPPEGPNSGYAVINDDAHGVISSCCWGLFRYPIEPRVFDLPFHQNKILKVSHTDGDGGTTQRVLFVPVMNLPLSANRYYVVIAEGQHKGLVNTCSREEDVTTWCCLRYIKDVKPKPFDHRDIYQQIEIIPHNGQFTAKSVASDGFPPFIFRQQYWTLYEDNSKNYQLDEACGLKNAVRSEILNLDLTINFIAGMCCGIAHSSL</sequence>
<dbReference type="EMBL" id="JAMFTS010000004">
    <property type="protein sequence ID" value="KAJ4758613.1"/>
    <property type="molecule type" value="Genomic_DNA"/>
</dbReference>
<organism evidence="1 2">
    <name type="scientific">Rhynchospora pubera</name>
    <dbReference type="NCBI Taxonomy" id="906938"/>
    <lineage>
        <taxon>Eukaryota</taxon>
        <taxon>Viridiplantae</taxon>
        <taxon>Streptophyta</taxon>
        <taxon>Embryophyta</taxon>
        <taxon>Tracheophyta</taxon>
        <taxon>Spermatophyta</taxon>
        <taxon>Magnoliopsida</taxon>
        <taxon>Liliopsida</taxon>
        <taxon>Poales</taxon>
        <taxon>Cyperaceae</taxon>
        <taxon>Cyperoideae</taxon>
        <taxon>Rhynchosporeae</taxon>
        <taxon>Rhynchospora</taxon>
    </lineage>
</organism>
<keyword evidence="2" id="KW-1185">Reference proteome</keyword>
<dbReference type="AlphaFoldDB" id="A0AAV8CUH5"/>
<comment type="caution">
    <text evidence="1">The sequence shown here is derived from an EMBL/GenBank/DDBJ whole genome shotgun (WGS) entry which is preliminary data.</text>
</comment>
<evidence type="ECO:0000313" key="2">
    <source>
        <dbReference type="Proteomes" id="UP001140206"/>
    </source>
</evidence>
<proteinExistence type="predicted"/>
<dbReference type="PANTHER" id="PTHR31050">
    <property type="entry name" value="OS08G0413200 PROTEIN"/>
    <property type="match status" value="1"/>
</dbReference>
<accession>A0AAV8CUH5</accession>
<dbReference type="Pfam" id="PF06880">
    <property type="entry name" value="DUF1262"/>
    <property type="match status" value="1"/>
</dbReference>
<name>A0AAV8CUH5_9POAL</name>
<gene>
    <name evidence="1" type="ORF">LUZ62_068988</name>
</gene>
<protein>
    <submittedName>
        <fullName evidence="1">DUF1262 family protein (DUF1262)</fullName>
    </submittedName>
</protein>
<reference evidence="1" key="1">
    <citation type="submission" date="2022-08" db="EMBL/GenBank/DDBJ databases">
        <authorList>
            <person name="Marques A."/>
        </authorList>
    </citation>
    <scope>NUCLEOTIDE SEQUENCE</scope>
    <source>
        <strain evidence="1">RhyPub2mFocal</strain>
        <tissue evidence="1">Leaves</tissue>
    </source>
</reference>
<evidence type="ECO:0000313" key="1">
    <source>
        <dbReference type="EMBL" id="KAJ4758613.1"/>
    </source>
</evidence>
<dbReference type="InterPro" id="IPR010683">
    <property type="entry name" value="DUF1262"/>
</dbReference>